<protein>
    <submittedName>
        <fullName evidence="1">Uncharacterized protein</fullName>
    </submittedName>
</protein>
<sequence>MAFTKFQFIFVIALLLLTLVSNYSILSKLSAHQFYCALERGTDNTGLLNLQTQYVSFLHIIREWQNLKLLKHGGHAHDPSGTDGMKPGELAITCPACPDPDINLPPNWEKSPQELQYLYTYFQANDTNFRLKNHSNTVIDVDLGTGWSYFVENEPYKQFLAQQGAQTKVIIQ</sequence>
<organism evidence="1 2">
    <name type="scientific">Hydnum rufescens UP504</name>
    <dbReference type="NCBI Taxonomy" id="1448309"/>
    <lineage>
        <taxon>Eukaryota</taxon>
        <taxon>Fungi</taxon>
        <taxon>Dikarya</taxon>
        <taxon>Basidiomycota</taxon>
        <taxon>Agaricomycotina</taxon>
        <taxon>Agaricomycetes</taxon>
        <taxon>Cantharellales</taxon>
        <taxon>Hydnaceae</taxon>
        <taxon>Hydnum</taxon>
    </lineage>
</organism>
<name>A0A9P6AET8_9AGAM</name>
<comment type="caution">
    <text evidence="1">The sequence shown here is derived from an EMBL/GenBank/DDBJ whole genome shotgun (WGS) entry which is preliminary data.</text>
</comment>
<dbReference type="Proteomes" id="UP000886523">
    <property type="component" value="Unassembled WGS sequence"/>
</dbReference>
<dbReference type="OrthoDB" id="3235114at2759"/>
<dbReference type="EMBL" id="MU129210">
    <property type="protein sequence ID" value="KAF9504605.1"/>
    <property type="molecule type" value="Genomic_DNA"/>
</dbReference>
<gene>
    <name evidence="1" type="ORF">BS47DRAFT_1368669</name>
</gene>
<proteinExistence type="predicted"/>
<keyword evidence="2" id="KW-1185">Reference proteome</keyword>
<reference evidence="1" key="1">
    <citation type="journal article" date="2020" name="Nat. Commun.">
        <title>Large-scale genome sequencing of mycorrhizal fungi provides insights into the early evolution of symbiotic traits.</title>
        <authorList>
            <person name="Miyauchi S."/>
            <person name="Kiss E."/>
            <person name="Kuo A."/>
            <person name="Drula E."/>
            <person name="Kohler A."/>
            <person name="Sanchez-Garcia M."/>
            <person name="Morin E."/>
            <person name="Andreopoulos B."/>
            <person name="Barry K.W."/>
            <person name="Bonito G."/>
            <person name="Buee M."/>
            <person name="Carver A."/>
            <person name="Chen C."/>
            <person name="Cichocki N."/>
            <person name="Clum A."/>
            <person name="Culley D."/>
            <person name="Crous P.W."/>
            <person name="Fauchery L."/>
            <person name="Girlanda M."/>
            <person name="Hayes R.D."/>
            <person name="Keri Z."/>
            <person name="LaButti K."/>
            <person name="Lipzen A."/>
            <person name="Lombard V."/>
            <person name="Magnuson J."/>
            <person name="Maillard F."/>
            <person name="Murat C."/>
            <person name="Nolan M."/>
            <person name="Ohm R.A."/>
            <person name="Pangilinan J."/>
            <person name="Pereira M.F."/>
            <person name="Perotto S."/>
            <person name="Peter M."/>
            <person name="Pfister S."/>
            <person name="Riley R."/>
            <person name="Sitrit Y."/>
            <person name="Stielow J.B."/>
            <person name="Szollosi G."/>
            <person name="Zifcakova L."/>
            <person name="Stursova M."/>
            <person name="Spatafora J.W."/>
            <person name="Tedersoo L."/>
            <person name="Vaario L.M."/>
            <person name="Yamada A."/>
            <person name="Yan M."/>
            <person name="Wang P."/>
            <person name="Xu J."/>
            <person name="Bruns T."/>
            <person name="Baldrian P."/>
            <person name="Vilgalys R."/>
            <person name="Dunand C."/>
            <person name="Henrissat B."/>
            <person name="Grigoriev I.V."/>
            <person name="Hibbett D."/>
            <person name="Nagy L.G."/>
            <person name="Martin F.M."/>
        </authorList>
    </citation>
    <scope>NUCLEOTIDE SEQUENCE</scope>
    <source>
        <strain evidence="1">UP504</strain>
    </source>
</reference>
<dbReference type="AlphaFoldDB" id="A0A9P6AET8"/>
<evidence type="ECO:0000313" key="2">
    <source>
        <dbReference type="Proteomes" id="UP000886523"/>
    </source>
</evidence>
<evidence type="ECO:0000313" key="1">
    <source>
        <dbReference type="EMBL" id="KAF9504605.1"/>
    </source>
</evidence>
<accession>A0A9P6AET8</accession>